<feature type="transmembrane region" description="Helical" evidence="1">
    <location>
        <begin position="68"/>
        <end position="93"/>
    </location>
</feature>
<accession>A0AAN8FAI6</accession>
<sequence length="173" mass="19564">TDHLRKGVHFEGHDNRDFSQNDANVISRRNHHSLLISHFISTVIHLISSILLYLSWHFAKDQCEETSIFLTNLQAILIAIYALTVVVKVAVLIKHFCHIRVPAKYITIITTIIAAKQFLLAVICEVFLEASTMVPRSGCPAIRETVGSSHPLFVTPLHISQTGERWKYVSVPR</sequence>
<keyword evidence="1" id="KW-1133">Transmembrane helix</keyword>
<feature type="transmembrane region" description="Helical" evidence="1">
    <location>
        <begin position="105"/>
        <end position="128"/>
    </location>
</feature>
<keyword evidence="3" id="KW-1185">Reference proteome</keyword>
<comment type="caution">
    <text evidence="2">The sequence shown here is derived from an EMBL/GenBank/DDBJ whole genome shotgun (WGS) entry which is preliminary data.</text>
</comment>
<proteinExistence type="predicted"/>
<feature type="non-terminal residue" evidence="2">
    <location>
        <position position="1"/>
    </location>
</feature>
<protein>
    <submittedName>
        <fullName evidence="2">Uncharacterized protein</fullName>
    </submittedName>
</protein>
<gene>
    <name evidence="2" type="ORF">GCK32_018907</name>
</gene>
<dbReference type="EMBL" id="WIXE01021822">
    <property type="protein sequence ID" value="KAK5968008.1"/>
    <property type="molecule type" value="Genomic_DNA"/>
</dbReference>
<keyword evidence="1" id="KW-0472">Membrane</keyword>
<feature type="transmembrane region" description="Helical" evidence="1">
    <location>
        <begin position="34"/>
        <end position="56"/>
    </location>
</feature>
<evidence type="ECO:0000313" key="3">
    <source>
        <dbReference type="Proteomes" id="UP001331761"/>
    </source>
</evidence>
<name>A0AAN8FAI6_TRICO</name>
<evidence type="ECO:0000313" key="2">
    <source>
        <dbReference type="EMBL" id="KAK5968008.1"/>
    </source>
</evidence>
<organism evidence="2 3">
    <name type="scientific">Trichostrongylus colubriformis</name>
    <name type="common">Black scour worm</name>
    <dbReference type="NCBI Taxonomy" id="6319"/>
    <lineage>
        <taxon>Eukaryota</taxon>
        <taxon>Metazoa</taxon>
        <taxon>Ecdysozoa</taxon>
        <taxon>Nematoda</taxon>
        <taxon>Chromadorea</taxon>
        <taxon>Rhabditida</taxon>
        <taxon>Rhabditina</taxon>
        <taxon>Rhabditomorpha</taxon>
        <taxon>Strongyloidea</taxon>
        <taxon>Trichostrongylidae</taxon>
        <taxon>Trichostrongylus</taxon>
    </lineage>
</organism>
<dbReference type="Proteomes" id="UP001331761">
    <property type="component" value="Unassembled WGS sequence"/>
</dbReference>
<keyword evidence="1" id="KW-0812">Transmembrane</keyword>
<dbReference type="AlphaFoldDB" id="A0AAN8FAI6"/>
<evidence type="ECO:0000256" key="1">
    <source>
        <dbReference type="SAM" id="Phobius"/>
    </source>
</evidence>
<reference evidence="2 3" key="1">
    <citation type="submission" date="2019-10" db="EMBL/GenBank/DDBJ databases">
        <title>Assembly and Annotation for the nematode Trichostrongylus colubriformis.</title>
        <authorList>
            <person name="Martin J."/>
        </authorList>
    </citation>
    <scope>NUCLEOTIDE SEQUENCE [LARGE SCALE GENOMIC DNA]</scope>
    <source>
        <strain evidence="2">G859</strain>
        <tissue evidence="2">Whole worm</tissue>
    </source>
</reference>